<evidence type="ECO:0000313" key="2">
    <source>
        <dbReference type="EMBL" id="NSX56489.1"/>
    </source>
</evidence>
<keyword evidence="1" id="KW-0812">Transmembrane</keyword>
<gene>
    <name evidence="2" type="ORF">HRQ87_17005</name>
</gene>
<name>A0ABX2IUA8_9RHOB</name>
<feature type="transmembrane region" description="Helical" evidence="1">
    <location>
        <begin position="20"/>
        <end position="39"/>
    </location>
</feature>
<sequence length="181" mass="21116">MPSDPIFDIRTSVRSRNIQYLFVMPLFSFGCILLGYWMIPETFVWELSEDMLQQLSVWSFFGLGFIATGIGHLIKMFFQVLKFKGTAGSWHFRLTNDELLWEVPKHTFGPETGFSSKLSNITEIEYRTTYEFEEDTTKEYWVHFVDQKPIQLMDYSGLTLSALVSKIEDSGVCYNETVIRK</sequence>
<dbReference type="Proteomes" id="UP000777935">
    <property type="component" value="Unassembled WGS sequence"/>
</dbReference>
<protein>
    <submittedName>
        <fullName evidence="2">Uncharacterized protein</fullName>
    </submittedName>
</protein>
<dbReference type="EMBL" id="JABUFE010000013">
    <property type="protein sequence ID" value="NSX56489.1"/>
    <property type="molecule type" value="Genomic_DNA"/>
</dbReference>
<dbReference type="RefSeq" id="WP_174139641.1">
    <property type="nucleotide sequence ID" value="NZ_JABUFE010000013.1"/>
</dbReference>
<keyword evidence="3" id="KW-1185">Reference proteome</keyword>
<reference evidence="2 3" key="1">
    <citation type="submission" date="2020-06" db="EMBL/GenBank/DDBJ databases">
        <title>Sulfitobacter algicola sp. nov., isolated from green algae.</title>
        <authorList>
            <person name="Wang C."/>
        </authorList>
    </citation>
    <scope>NUCLEOTIDE SEQUENCE [LARGE SCALE GENOMIC DNA]</scope>
    <source>
        <strain evidence="2 3">1151</strain>
    </source>
</reference>
<comment type="caution">
    <text evidence="2">The sequence shown here is derived from an EMBL/GenBank/DDBJ whole genome shotgun (WGS) entry which is preliminary data.</text>
</comment>
<proteinExistence type="predicted"/>
<keyword evidence="1" id="KW-0472">Membrane</keyword>
<feature type="transmembrane region" description="Helical" evidence="1">
    <location>
        <begin position="51"/>
        <end position="74"/>
    </location>
</feature>
<keyword evidence="1" id="KW-1133">Transmembrane helix</keyword>
<evidence type="ECO:0000313" key="3">
    <source>
        <dbReference type="Proteomes" id="UP000777935"/>
    </source>
</evidence>
<organism evidence="2 3">
    <name type="scientific">Parasulfitobacter algicola</name>
    <dbReference type="NCBI Taxonomy" id="2614809"/>
    <lineage>
        <taxon>Bacteria</taxon>
        <taxon>Pseudomonadati</taxon>
        <taxon>Pseudomonadota</taxon>
        <taxon>Alphaproteobacteria</taxon>
        <taxon>Rhodobacterales</taxon>
        <taxon>Roseobacteraceae</taxon>
        <taxon>Parasulfitobacter</taxon>
    </lineage>
</organism>
<evidence type="ECO:0000256" key="1">
    <source>
        <dbReference type="SAM" id="Phobius"/>
    </source>
</evidence>
<accession>A0ABX2IUA8</accession>